<dbReference type="PANTHER" id="PTHR13767">
    <property type="entry name" value="TRNA-PSEUDOURIDINE SYNTHASE"/>
    <property type="match status" value="1"/>
</dbReference>
<dbReference type="HAMAP" id="MF_01080">
    <property type="entry name" value="TruB_bact"/>
    <property type="match status" value="1"/>
</dbReference>
<accession>D5BU74</accession>
<dbReference type="Proteomes" id="UP000007460">
    <property type="component" value="Chromosome"/>
</dbReference>
<dbReference type="KEGG" id="apb:SAR116_1578"/>
<dbReference type="InterPro" id="IPR020103">
    <property type="entry name" value="PsdUridine_synth_cat_dom_sf"/>
</dbReference>
<evidence type="ECO:0000259" key="7">
    <source>
        <dbReference type="Pfam" id="PF16198"/>
    </source>
</evidence>
<comment type="catalytic activity">
    <reaction evidence="1 5">
        <text>uridine(55) in tRNA = pseudouridine(55) in tRNA</text>
        <dbReference type="Rhea" id="RHEA:42532"/>
        <dbReference type="Rhea" id="RHEA-COMP:10101"/>
        <dbReference type="Rhea" id="RHEA-COMP:10102"/>
        <dbReference type="ChEBI" id="CHEBI:65314"/>
        <dbReference type="ChEBI" id="CHEBI:65315"/>
        <dbReference type="EC" id="5.4.99.25"/>
    </reaction>
</comment>
<dbReference type="SUPFAM" id="SSF55120">
    <property type="entry name" value="Pseudouridine synthase"/>
    <property type="match status" value="1"/>
</dbReference>
<dbReference type="HOGENOM" id="CLU_032087_0_3_5"/>
<dbReference type="InterPro" id="IPR014780">
    <property type="entry name" value="tRNA_psdUridine_synth_TruB"/>
</dbReference>
<organism evidence="8 9">
    <name type="scientific">Puniceispirillum marinum (strain IMCC1322)</name>
    <dbReference type="NCBI Taxonomy" id="488538"/>
    <lineage>
        <taxon>Bacteria</taxon>
        <taxon>Pseudomonadati</taxon>
        <taxon>Pseudomonadota</taxon>
        <taxon>Alphaproteobacteria</taxon>
        <taxon>Candidatus Puniceispirillales</taxon>
        <taxon>Candidatus Puniceispirillaceae</taxon>
        <taxon>Candidatus Puniceispirillum</taxon>
    </lineage>
</organism>
<evidence type="ECO:0000256" key="1">
    <source>
        <dbReference type="ARBA" id="ARBA00000385"/>
    </source>
</evidence>
<dbReference type="EC" id="5.4.99.25" evidence="5"/>
<dbReference type="EMBL" id="CP001751">
    <property type="protein sequence ID" value="ADE39821.1"/>
    <property type="molecule type" value="Genomic_DNA"/>
</dbReference>
<reference evidence="8 9" key="1">
    <citation type="journal article" date="2010" name="J. Bacteriol.">
        <title>Complete genome sequence of "Candidatus Puniceispirillum marinum" IMCC1322, a representative of the SAR116 clade in the Alphaproteobacteria.</title>
        <authorList>
            <person name="Oh H.M."/>
            <person name="Kwon K.K."/>
            <person name="Kang I."/>
            <person name="Kang S.G."/>
            <person name="Lee J.H."/>
            <person name="Kim S.J."/>
            <person name="Cho J.C."/>
        </authorList>
    </citation>
    <scope>NUCLEOTIDE SEQUENCE [LARGE SCALE GENOMIC DNA]</scope>
    <source>
        <strain evidence="8 9">IMCC1322</strain>
    </source>
</reference>
<gene>
    <name evidence="5" type="primary">truB</name>
    <name evidence="8" type="ordered locus">SAR116_1578</name>
</gene>
<dbReference type="CDD" id="cd02573">
    <property type="entry name" value="PseudoU_synth_EcTruB"/>
    <property type="match status" value="1"/>
</dbReference>
<feature type="active site" description="Nucleophile" evidence="5">
    <location>
        <position position="46"/>
    </location>
</feature>
<dbReference type="Gene3D" id="3.30.2350.10">
    <property type="entry name" value="Pseudouridine synthase"/>
    <property type="match status" value="1"/>
</dbReference>
<dbReference type="GO" id="GO:0031119">
    <property type="term" value="P:tRNA pseudouridine synthesis"/>
    <property type="evidence" value="ECO:0007669"/>
    <property type="project" value="UniProtKB-UniRule"/>
</dbReference>
<evidence type="ECO:0000313" key="9">
    <source>
        <dbReference type="Proteomes" id="UP000007460"/>
    </source>
</evidence>
<evidence type="ECO:0000256" key="2">
    <source>
        <dbReference type="ARBA" id="ARBA00005642"/>
    </source>
</evidence>
<evidence type="ECO:0000259" key="6">
    <source>
        <dbReference type="Pfam" id="PF01509"/>
    </source>
</evidence>
<dbReference type="Pfam" id="PF01509">
    <property type="entry name" value="TruB_N"/>
    <property type="match status" value="1"/>
</dbReference>
<dbReference type="GO" id="GO:0003723">
    <property type="term" value="F:RNA binding"/>
    <property type="evidence" value="ECO:0007669"/>
    <property type="project" value="InterPro"/>
</dbReference>
<dbReference type="GO" id="GO:0160148">
    <property type="term" value="F:tRNA pseudouridine(55) synthase activity"/>
    <property type="evidence" value="ECO:0007669"/>
    <property type="project" value="UniProtKB-EC"/>
</dbReference>
<dbReference type="NCBIfam" id="TIGR00431">
    <property type="entry name" value="TruB"/>
    <property type="match status" value="1"/>
</dbReference>
<dbReference type="Pfam" id="PF16198">
    <property type="entry name" value="TruB_C_2"/>
    <property type="match status" value="1"/>
</dbReference>
<dbReference type="InterPro" id="IPR002501">
    <property type="entry name" value="PsdUridine_synth_N"/>
</dbReference>
<protein>
    <recommendedName>
        <fullName evidence="5">tRNA pseudouridine synthase B</fullName>
        <ecNumber evidence="5">5.4.99.25</ecNumber>
    </recommendedName>
    <alternativeName>
        <fullName evidence="5">tRNA pseudouridine(55) synthase</fullName>
        <shortName evidence="5">Psi55 synthase</shortName>
    </alternativeName>
    <alternativeName>
        <fullName evidence="5">tRNA pseudouridylate synthase</fullName>
    </alternativeName>
    <alternativeName>
        <fullName evidence="5">tRNA-uridine isomerase</fullName>
    </alternativeName>
</protein>
<dbReference type="PANTHER" id="PTHR13767:SF2">
    <property type="entry name" value="PSEUDOURIDYLATE SYNTHASE TRUB1"/>
    <property type="match status" value="1"/>
</dbReference>
<feature type="domain" description="Pseudouridine synthase II N-terminal" evidence="6">
    <location>
        <begin position="31"/>
        <end position="184"/>
    </location>
</feature>
<keyword evidence="4 5" id="KW-0413">Isomerase</keyword>
<dbReference type="RefSeq" id="WP_013046448.1">
    <property type="nucleotide sequence ID" value="NC_014010.1"/>
</dbReference>
<name>D5BU74_PUNMI</name>
<evidence type="ECO:0000256" key="4">
    <source>
        <dbReference type="ARBA" id="ARBA00023235"/>
    </source>
</evidence>
<feature type="domain" description="tRNA pseudouridylate synthase B C-terminal" evidence="7">
    <location>
        <begin position="185"/>
        <end position="226"/>
    </location>
</feature>
<comment type="function">
    <text evidence="5">Responsible for synthesis of pseudouridine from uracil-55 in the psi GC loop of transfer RNAs.</text>
</comment>
<proteinExistence type="inferred from homology"/>
<comment type="similarity">
    <text evidence="2 5">Belongs to the pseudouridine synthase TruB family. Type 1 subfamily.</text>
</comment>
<dbReference type="OrthoDB" id="9802309at2"/>
<dbReference type="AlphaFoldDB" id="D5BU74"/>
<dbReference type="STRING" id="488538.SAR116_1578"/>
<dbReference type="InterPro" id="IPR032819">
    <property type="entry name" value="TruB_C"/>
</dbReference>
<keyword evidence="3 5" id="KW-0819">tRNA processing</keyword>
<evidence type="ECO:0000313" key="8">
    <source>
        <dbReference type="EMBL" id="ADE39821.1"/>
    </source>
</evidence>
<sequence length="312" mass="32803">MPRNNGQPVHGWVNLDKPVGISSAKAVAIVRRVFNAAKAGHGGTLDPLASGVLPIALGEATKTVAFAMGSHKSYEFTLAWGVETSTDDSEGSVTYRSEKRPSDADVTAVLGQFTGHIEQVPPAYSAIKVDGQRAYKLARKADADDDAPAVKLAPRPIFIETCQLLSHDESKARFYVACGKGAYIRSMARDIGRAVGSAAHVTSLRRMSVGSFHADKAISLDFLENLEHSAPAFEHLHPVVSALDDIPALPISGDEASLLRHGQTLGALSQSAQLRFAGLAGGQTGIAMHGDTPVALVAIKAGAVCPVRVLNL</sequence>
<dbReference type="GO" id="GO:1990481">
    <property type="term" value="P:mRNA pseudouridine synthesis"/>
    <property type="evidence" value="ECO:0007669"/>
    <property type="project" value="TreeGrafter"/>
</dbReference>
<evidence type="ECO:0000256" key="3">
    <source>
        <dbReference type="ARBA" id="ARBA00022694"/>
    </source>
</evidence>
<keyword evidence="9" id="KW-1185">Reference proteome</keyword>
<dbReference type="eggNOG" id="COG0130">
    <property type="taxonomic scope" value="Bacteria"/>
</dbReference>
<evidence type="ECO:0000256" key="5">
    <source>
        <dbReference type="HAMAP-Rule" id="MF_01080"/>
    </source>
</evidence>